<dbReference type="EMBL" id="SRLC01000002">
    <property type="protein sequence ID" value="TGE22252.1"/>
    <property type="molecule type" value="Genomic_DNA"/>
</dbReference>
<protein>
    <submittedName>
        <fullName evidence="3">PorT family protein</fullName>
    </submittedName>
</protein>
<organism evidence="3 4">
    <name type="scientific">Hymenobacter aquaticus</name>
    <dbReference type="NCBI Taxonomy" id="1867101"/>
    <lineage>
        <taxon>Bacteria</taxon>
        <taxon>Pseudomonadati</taxon>
        <taxon>Bacteroidota</taxon>
        <taxon>Cytophagia</taxon>
        <taxon>Cytophagales</taxon>
        <taxon>Hymenobacteraceae</taxon>
        <taxon>Hymenobacter</taxon>
    </lineage>
</organism>
<dbReference type="Pfam" id="PF13568">
    <property type="entry name" value="OMP_b-brl_2"/>
    <property type="match status" value="1"/>
</dbReference>
<reference evidence="3 4" key="1">
    <citation type="submission" date="2019-04" db="EMBL/GenBank/DDBJ databases">
        <authorList>
            <person name="Feng G."/>
            <person name="Zhang J."/>
            <person name="Zhu H."/>
        </authorList>
    </citation>
    <scope>NUCLEOTIDE SEQUENCE [LARGE SCALE GENOMIC DNA]</scope>
    <source>
        <strain evidence="3 4">JCM 31653</strain>
    </source>
</reference>
<dbReference type="InterPro" id="IPR025665">
    <property type="entry name" value="Beta-barrel_OMP_2"/>
</dbReference>
<evidence type="ECO:0000313" key="3">
    <source>
        <dbReference type="EMBL" id="TGE22252.1"/>
    </source>
</evidence>
<comment type="caution">
    <text evidence="3">The sequence shown here is derived from an EMBL/GenBank/DDBJ whole genome shotgun (WGS) entry which is preliminary data.</text>
</comment>
<dbReference type="AlphaFoldDB" id="A0A4Z0Q0H2"/>
<proteinExistence type="predicted"/>
<keyword evidence="1" id="KW-0732">Signal</keyword>
<accession>A0A4Z0Q0H2</accession>
<evidence type="ECO:0000313" key="4">
    <source>
        <dbReference type="Proteomes" id="UP000297549"/>
    </source>
</evidence>
<evidence type="ECO:0000256" key="1">
    <source>
        <dbReference type="SAM" id="SignalP"/>
    </source>
</evidence>
<sequence>MGKKLRSMYVRIVGLLGIAALLLPATAQAQTGRQPGYVVPLTGDTIRGTVVVNRTQRNAQLCEFEATGQSQLRQYAPAELRGYGAQGISYESQPVRLSANAAPEPVFLEVVTRGVMTLYALQNGLTERFFLAGYRPGKLVELEMRVAMVKRGPREYLAKQRLYQDTLAEAFRACPDQARRGAMAEFRLGELEKVVRSYNLCADPQSAGERTTKRGHLNVGAVLGYNFYSQLSLGTGKNTDAHNQILEGNGYGTGGLELVYTPGFKGAPFTVRASFLYEPSRTFISNRNFYPQETRDNEALLQFSYLTIPAMVRYRVGQHRLRPYAEAGLLLNLLVSMEQDYVTFTYNSTGSVPYTTPLLGEYKSVTFGSGIGGGVEVLLPAGTTLSVGVSARLMQGPDKYEGGSTMKNVGLLVGYTFGQ</sequence>
<gene>
    <name evidence="3" type="ORF">E5K00_18570</name>
</gene>
<feature type="chain" id="PRO_5021194643" evidence="1">
    <location>
        <begin position="30"/>
        <end position="419"/>
    </location>
</feature>
<keyword evidence="4" id="KW-1185">Reference proteome</keyword>
<evidence type="ECO:0000259" key="2">
    <source>
        <dbReference type="Pfam" id="PF13568"/>
    </source>
</evidence>
<dbReference type="Proteomes" id="UP000297549">
    <property type="component" value="Unassembled WGS sequence"/>
</dbReference>
<name>A0A4Z0Q0H2_9BACT</name>
<feature type="domain" description="Outer membrane protein beta-barrel" evidence="2">
    <location>
        <begin position="214"/>
        <end position="395"/>
    </location>
</feature>
<dbReference type="OrthoDB" id="952442at2"/>
<dbReference type="RefSeq" id="WP_135464771.1">
    <property type="nucleotide sequence ID" value="NZ_SRLC01000002.1"/>
</dbReference>
<feature type="signal peptide" evidence="1">
    <location>
        <begin position="1"/>
        <end position="29"/>
    </location>
</feature>